<accession>A0A1H0F3C9</accession>
<dbReference type="Gene3D" id="3.40.190.10">
    <property type="entry name" value="Periplasmic binding protein-like II"/>
    <property type="match status" value="2"/>
</dbReference>
<dbReference type="Pfam" id="PF03466">
    <property type="entry name" value="LysR_substrate"/>
    <property type="match status" value="1"/>
</dbReference>
<dbReference type="AlphaFoldDB" id="A0A1H0F3C9"/>
<dbReference type="PRINTS" id="PR00039">
    <property type="entry name" value="HTHLYSR"/>
</dbReference>
<keyword evidence="4" id="KW-0804">Transcription</keyword>
<evidence type="ECO:0000256" key="1">
    <source>
        <dbReference type="ARBA" id="ARBA00009437"/>
    </source>
</evidence>
<name>A0A1H0F3C9_9PSED</name>
<evidence type="ECO:0000256" key="4">
    <source>
        <dbReference type="ARBA" id="ARBA00023163"/>
    </source>
</evidence>
<dbReference type="Proteomes" id="UP000242957">
    <property type="component" value="Unassembled WGS sequence"/>
</dbReference>
<dbReference type="InterPro" id="IPR000847">
    <property type="entry name" value="LysR_HTH_N"/>
</dbReference>
<gene>
    <name evidence="6" type="ORF">SAMN05216193_10637</name>
</gene>
<evidence type="ECO:0000313" key="6">
    <source>
        <dbReference type="EMBL" id="SDN89105.1"/>
    </source>
</evidence>
<dbReference type="InterPro" id="IPR036388">
    <property type="entry name" value="WH-like_DNA-bd_sf"/>
</dbReference>
<dbReference type="CDD" id="cd08414">
    <property type="entry name" value="PBP2_LTTR_aromatics_like"/>
    <property type="match status" value="1"/>
</dbReference>
<dbReference type="FunFam" id="1.10.10.10:FF:000001">
    <property type="entry name" value="LysR family transcriptional regulator"/>
    <property type="match status" value="1"/>
</dbReference>
<dbReference type="EMBL" id="FNIJ01000006">
    <property type="protein sequence ID" value="SDN89105.1"/>
    <property type="molecule type" value="Genomic_DNA"/>
</dbReference>
<dbReference type="GO" id="GO:0032993">
    <property type="term" value="C:protein-DNA complex"/>
    <property type="evidence" value="ECO:0007669"/>
    <property type="project" value="TreeGrafter"/>
</dbReference>
<dbReference type="InterPro" id="IPR036291">
    <property type="entry name" value="NAD(P)-bd_dom_sf"/>
</dbReference>
<dbReference type="InterPro" id="IPR005119">
    <property type="entry name" value="LysR_subst-bd"/>
</dbReference>
<dbReference type="InterPro" id="IPR036390">
    <property type="entry name" value="WH_DNA-bd_sf"/>
</dbReference>
<dbReference type="Gene3D" id="1.10.10.10">
    <property type="entry name" value="Winged helix-like DNA-binding domain superfamily/Winged helix DNA-binding domain"/>
    <property type="match status" value="1"/>
</dbReference>
<dbReference type="STRING" id="198616.SAMN05216193_10637"/>
<dbReference type="GO" id="GO:0003677">
    <property type="term" value="F:DNA binding"/>
    <property type="evidence" value="ECO:0007669"/>
    <property type="project" value="UniProtKB-KW"/>
</dbReference>
<evidence type="ECO:0000256" key="3">
    <source>
        <dbReference type="ARBA" id="ARBA00023125"/>
    </source>
</evidence>
<proteinExistence type="inferred from homology"/>
<dbReference type="SUPFAM" id="SSF51735">
    <property type="entry name" value="NAD(P)-binding Rossmann-fold domains"/>
    <property type="match status" value="1"/>
</dbReference>
<sequence length="400" mass="44350">MAKYPVVVYGASGYTGMLTMDWLIDQNIPFTAVARNAGRVREMMAQRVVRLESATYEIIEAEHNVDSLIEAFKGAKVVCNTVGPFTKFGLTAVELRHLRCFIAVAEELHFARAAARLHIEQSPLSRIIKELEYRLGVQLFERTTRRTRLTWAGKVLLEEARRVLAVVDQAKASVKSAAAGYRGRIRIALSDGIPQARLAALLAQCREEEPEVEICLSEVTFSEQVRGLNDDLFDIGFAQSDEVGDGLVAEPVWFDPLVVAVPARHPLLTYRRVPLDEVVRYPLVLCDPQVCEGFWRQLQRVLGTVDARLTIADRVPTLDLMMALVAAGYGLGFSSLARITELNNPDVVARPLAGCPAMLTTYLVRRQGEPAEQLARFIGRVSPAESQALLPDHTSQKEIA</sequence>
<dbReference type="SUPFAM" id="SSF53850">
    <property type="entry name" value="Periplasmic binding protein-like II"/>
    <property type="match status" value="1"/>
</dbReference>
<organism evidence="6 7">
    <name type="scientific">Pseudomonas jinjuensis</name>
    <dbReference type="NCBI Taxonomy" id="198616"/>
    <lineage>
        <taxon>Bacteria</taxon>
        <taxon>Pseudomonadati</taxon>
        <taxon>Pseudomonadota</taxon>
        <taxon>Gammaproteobacteria</taxon>
        <taxon>Pseudomonadales</taxon>
        <taxon>Pseudomonadaceae</taxon>
        <taxon>Pseudomonas</taxon>
    </lineage>
</organism>
<evidence type="ECO:0000313" key="7">
    <source>
        <dbReference type="Proteomes" id="UP000242957"/>
    </source>
</evidence>
<dbReference type="Pfam" id="PF00126">
    <property type="entry name" value="HTH_1"/>
    <property type="match status" value="1"/>
</dbReference>
<evidence type="ECO:0000256" key="2">
    <source>
        <dbReference type="ARBA" id="ARBA00023015"/>
    </source>
</evidence>
<dbReference type="PANTHER" id="PTHR30346">
    <property type="entry name" value="TRANSCRIPTIONAL DUAL REGULATOR HCAR-RELATED"/>
    <property type="match status" value="1"/>
</dbReference>
<reference evidence="7" key="1">
    <citation type="submission" date="2016-10" db="EMBL/GenBank/DDBJ databases">
        <authorList>
            <person name="Varghese N."/>
            <person name="Submissions S."/>
        </authorList>
    </citation>
    <scope>NUCLEOTIDE SEQUENCE [LARGE SCALE GENOMIC DNA]</scope>
    <source>
        <strain evidence="7">JCM 21621</strain>
    </source>
</reference>
<dbReference type="PROSITE" id="PS50931">
    <property type="entry name" value="HTH_LYSR"/>
    <property type="match status" value="1"/>
</dbReference>
<keyword evidence="7" id="KW-1185">Reference proteome</keyword>
<comment type="similarity">
    <text evidence="1">Belongs to the LysR transcriptional regulatory family.</text>
</comment>
<feature type="domain" description="HTH lysR-type" evidence="5">
    <location>
        <begin position="93"/>
        <end position="150"/>
    </location>
</feature>
<dbReference type="PANTHER" id="PTHR30346:SF0">
    <property type="entry name" value="HCA OPERON TRANSCRIPTIONAL ACTIVATOR HCAR"/>
    <property type="match status" value="1"/>
</dbReference>
<keyword evidence="2" id="KW-0805">Transcription regulation</keyword>
<evidence type="ECO:0000259" key="5">
    <source>
        <dbReference type="PROSITE" id="PS50931"/>
    </source>
</evidence>
<dbReference type="GO" id="GO:0003700">
    <property type="term" value="F:DNA-binding transcription factor activity"/>
    <property type="evidence" value="ECO:0007669"/>
    <property type="project" value="InterPro"/>
</dbReference>
<dbReference type="SUPFAM" id="SSF46785">
    <property type="entry name" value="Winged helix' DNA-binding domain"/>
    <property type="match status" value="1"/>
</dbReference>
<protein>
    <submittedName>
        <fullName evidence="6">DNA-binding transcriptional regulator, LysR family</fullName>
    </submittedName>
</protein>
<keyword evidence="3 6" id="KW-0238">DNA-binding</keyword>